<dbReference type="Gene3D" id="3.30.70.100">
    <property type="match status" value="1"/>
</dbReference>
<dbReference type="Proteomes" id="UP000777440">
    <property type="component" value="Unassembled WGS sequence"/>
</dbReference>
<comment type="caution">
    <text evidence="1">The sequence shown here is derived from an EMBL/GenBank/DDBJ whole genome shotgun (WGS) entry which is preliminary data.</text>
</comment>
<sequence>MSSTQVIFLSTLREGADAEEYERWIREVDYPTARSLPSVVSYNVLRISGAIRGSAPCHYVELIEVSDFERYRMELQTMPGRTEFLEELNSFLGDVNSFYGTLVE</sequence>
<evidence type="ECO:0008006" key="3">
    <source>
        <dbReference type="Google" id="ProtNLM"/>
    </source>
</evidence>
<protein>
    <recommendedName>
        <fullName evidence="3">REDY-like protein HapK</fullName>
    </recommendedName>
</protein>
<dbReference type="SUPFAM" id="SSF54909">
    <property type="entry name" value="Dimeric alpha+beta barrel"/>
    <property type="match status" value="1"/>
</dbReference>
<dbReference type="InterPro" id="IPR011008">
    <property type="entry name" value="Dimeric_a/b-barrel"/>
</dbReference>
<dbReference type="EMBL" id="JAEUAX010000005">
    <property type="protein sequence ID" value="MBW9110435.1"/>
    <property type="molecule type" value="Genomic_DNA"/>
</dbReference>
<accession>A0ABS7I0R4</accession>
<reference evidence="1 2" key="1">
    <citation type="journal article" date="2021" name="MBio">
        <title>Poor Competitiveness of Bradyrhizobium in Pigeon Pea Root Colonization in Indian Soils.</title>
        <authorList>
            <person name="Chalasani D."/>
            <person name="Basu A."/>
            <person name="Pullabhotla S.V.S.R.N."/>
            <person name="Jorrin B."/>
            <person name="Neal A.L."/>
            <person name="Poole P.S."/>
            <person name="Podile A.R."/>
            <person name="Tkacz A."/>
        </authorList>
    </citation>
    <scope>NUCLEOTIDE SEQUENCE [LARGE SCALE GENOMIC DNA]</scope>
    <source>
        <strain evidence="1 2">HU12</strain>
    </source>
</reference>
<dbReference type="RefSeq" id="WP_220289243.1">
    <property type="nucleotide sequence ID" value="NZ_JAEUAX010000005.1"/>
</dbReference>
<dbReference type="Pfam" id="PF11639">
    <property type="entry name" value="HapK"/>
    <property type="match status" value="1"/>
</dbReference>
<proteinExistence type="predicted"/>
<organism evidence="1 2">
    <name type="scientific">Microbacterium ureisolvens</name>
    <dbReference type="NCBI Taxonomy" id="2781186"/>
    <lineage>
        <taxon>Bacteria</taxon>
        <taxon>Bacillati</taxon>
        <taxon>Actinomycetota</taxon>
        <taxon>Actinomycetes</taxon>
        <taxon>Micrococcales</taxon>
        <taxon>Microbacteriaceae</taxon>
        <taxon>Microbacterium</taxon>
    </lineage>
</organism>
<evidence type="ECO:0000313" key="1">
    <source>
        <dbReference type="EMBL" id="MBW9110435.1"/>
    </source>
</evidence>
<keyword evidence="2" id="KW-1185">Reference proteome</keyword>
<gene>
    <name evidence="1" type="ORF">JNB61_11685</name>
</gene>
<evidence type="ECO:0000313" key="2">
    <source>
        <dbReference type="Proteomes" id="UP000777440"/>
    </source>
</evidence>
<name>A0ABS7I0R4_9MICO</name>
<dbReference type="InterPro" id="IPR021667">
    <property type="entry name" value="HapK"/>
</dbReference>